<sequence>MSVRDRNRERVRQEIGVAARRLFARQGYGATTIEEVADEAGVSVRTVFRHFPRKEDLPFHRHASIRRRFAELLDADDGARPSLDVLADALWRAIDVDGSEEDGGVTFLGMLEREPELRRHEQALFGEHHDVVAGFLRGRLAGGPEGHAHAELLAGAFMGTVTASRGLVLLFPGEPPRAQLERAVDLLRPLPWP</sequence>
<dbReference type="PRINTS" id="PR00455">
    <property type="entry name" value="HTHTETR"/>
</dbReference>
<evidence type="ECO:0000313" key="4">
    <source>
        <dbReference type="EMBL" id="UUY03592.1"/>
    </source>
</evidence>
<keyword evidence="5" id="KW-1185">Reference proteome</keyword>
<dbReference type="Gene3D" id="1.10.10.60">
    <property type="entry name" value="Homeodomain-like"/>
    <property type="match status" value="1"/>
</dbReference>
<dbReference type="Proteomes" id="UP001058860">
    <property type="component" value="Chromosome"/>
</dbReference>
<accession>A0ABY5PGQ0</accession>
<protein>
    <submittedName>
        <fullName evidence="4">TetR/AcrR family transcriptional regulator</fullName>
    </submittedName>
</protein>
<dbReference type="InterPro" id="IPR009057">
    <property type="entry name" value="Homeodomain-like_sf"/>
</dbReference>
<dbReference type="EMBL" id="CP088295">
    <property type="protein sequence ID" value="UUY03592.1"/>
    <property type="molecule type" value="Genomic_DNA"/>
</dbReference>
<dbReference type="RefSeq" id="WP_353864094.1">
    <property type="nucleotide sequence ID" value="NZ_CP088295.1"/>
</dbReference>
<dbReference type="PROSITE" id="PS50977">
    <property type="entry name" value="HTH_TETR_2"/>
    <property type="match status" value="1"/>
</dbReference>
<dbReference type="SUPFAM" id="SSF46689">
    <property type="entry name" value="Homeodomain-like"/>
    <property type="match status" value="1"/>
</dbReference>
<feature type="domain" description="HTH tetR-type" evidence="3">
    <location>
        <begin position="9"/>
        <end position="69"/>
    </location>
</feature>
<evidence type="ECO:0000259" key="3">
    <source>
        <dbReference type="PROSITE" id="PS50977"/>
    </source>
</evidence>
<dbReference type="PANTHER" id="PTHR30055">
    <property type="entry name" value="HTH-TYPE TRANSCRIPTIONAL REGULATOR RUTR"/>
    <property type="match status" value="1"/>
</dbReference>
<dbReference type="PANTHER" id="PTHR30055:SF226">
    <property type="entry name" value="HTH-TYPE TRANSCRIPTIONAL REGULATOR PKSA"/>
    <property type="match status" value="1"/>
</dbReference>
<dbReference type="InterPro" id="IPR050109">
    <property type="entry name" value="HTH-type_TetR-like_transc_reg"/>
</dbReference>
<keyword evidence="1 2" id="KW-0238">DNA-binding</keyword>
<evidence type="ECO:0000256" key="2">
    <source>
        <dbReference type="PROSITE-ProRule" id="PRU00335"/>
    </source>
</evidence>
<dbReference type="InterPro" id="IPR001647">
    <property type="entry name" value="HTH_TetR"/>
</dbReference>
<evidence type="ECO:0000313" key="5">
    <source>
        <dbReference type="Proteomes" id="UP001058860"/>
    </source>
</evidence>
<dbReference type="Pfam" id="PF00440">
    <property type="entry name" value="TetR_N"/>
    <property type="match status" value="1"/>
</dbReference>
<dbReference type="Gene3D" id="1.10.357.10">
    <property type="entry name" value="Tetracycline Repressor, domain 2"/>
    <property type="match status" value="1"/>
</dbReference>
<gene>
    <name evidence="4" type="ORF">LRS13_23465</name>
</gene>
<name>A0ABY5PGQ0_9ACTN</name>
<feature type="DNA-binding region" description="H-T-H motif" evidence="2">
    <location>
        <begin position="32"/>
        <end position="51"/>
    </location>
</feature>
<evidence type="ECO:0000256" key="1">
    <source>
        <dbReference type="ARBA" id="ARBA00023125"/>
    </source>
</evidence>
<proteinExistence type="predicted"/>
<organism evidence="4 5">
    <name type="scientific">Svornostia abyssi</name>
    <dbReference type="NCBI Taxonomy" id="2898438"/>
    <lineage>
        <taxon>Bacteria</taxon>
        <taxon>Bacillati</taxon>
        <taxon>Actinomycetota</taxon>
        <taxon>Thermoleophilia</taxon>
        <taxon>Solirubrobacterales</taxon>
        <taxon>Baekduiaceae</taxon>
        <taxon>Svornostia</taxon>
    </lineage>
</organism>
<reference evidence="5" key="1">
    <citation type="submission" date="2021-11" db="EMBL/GenBank/DDBJ databases">
        <title>Cultivation dependent microbiological survey of springs from the worlds oldest radium mine currently devoted to the extraction of radon-saturated water.</title>
        <authorList>
            <person name="Kapinusova G."/>
            <person name="Smrhova T."/>
            <person name="Strejcek M."/>
            <person name="Suman J."/>
            <person name="Jani K."/>
            <person name="Pajer P."/>
            <person name="Uhlik O."/>
        </authorList>
    </citation>
    <scope>NUCLEOTIDE SEQUENCE [LARGE SCALE GENOMIC DNA]</scope>
    <source>
        <strain evidence="5">J379</strain>
    </source>
</reference>